<feature type="transmembrane region" description="Helical" evidence="1">
    <location>
        <begin position="228"/>
        <end position="246"/>
    </location>
</feature>
<dbReference type="Pfam" id="PF07690">
    <property type="entry name" value="MFS_1"/>
    <property type="match status" value="1"/>
</dbReference>
<feature type="transmembrane region" description="Helical" evidence="1">
    <location>
        <begin position="266"/>
        <end position="285"/>
    </location>
</feature>
<feature type="transmembrane region" description="Helical" evidence="1">
    <location>
        <begin position="121"/>
        <end position="146"/>
    </location>
</feature>
<dbReference type="AlphaFoldDB" id="A0A3G1B673"/>
<organism evidence="3 4">
    <name type="scientific">Candidatus Nitrosotenuis cloacae</name>
    <dbReference type="NCBI Taxonomy" id="1603555"/>
    <lineage>
        <taxon>Archaea</taxon>
        <taxon>Nitrososphaerota</taxon>
        <taxon>Candidatus Nitrosotenuis</taxon>
    </lineage>
</organism>
<evidence type="ECO:0000313" key="3">
    <source>
        <dbReference type="EMBL" id="AJZ76595.1"/>
    </source>
</evidence>
<dbReference type="EMBL" id="CP011097">
    <property type="protein sequence ID" value="AJZ76595.1"/>
    <property type="molecule type" value="Genomic_DNA"/>
</dbReference>
<reference evidence="3 4" key="1">
    <citation type="journal article" date="2016" name="Sci. Rep.">
        <title>A novel ammonia-oxidizing archaeon from wastewater treatment plant: Its enrichment, physiological and genomic characteristics.</title>
        <authorList>
            <person name="Li Y."/>
            <person name="Ding K."/>
            <person name="Wen X."/>
            <person name="Zhang B."/>
            <person name="Shen B."/>
            <person name="Yang Y."/>
        </authorList>
    </citation>
    <scope>NUCLEOTIDE SEQUENCE [LARGE SCALE GENOMIC DNA]</scope>
    <source>
        <strain evidence="3 4">SAT1</strain>
    </source>
</reference>
<dbReference type="PROSITE" id="PS50850">
    <property type="entry name" value="MFS"/>
    <property type="match status" value="1"/>
</dbReference>
<feature type="transmembrane region" description="Helical" evidence="1">
    <location>
        <begin position="87"/>
        <end position="109"/>
    </location>
</feature>
<dbReference type="SUPFAM" id="SSF103473">
    <property type="entry name" value="MFS general substrate transporter"/>
    <property type="match status" value="1"/>
</dbReference>
<feature type="transmembrane region" description="Helical" evidence="1">
    <location>
        <begin position="359"/>
        <end position="380"/>
    </location>
</feature>
<feature type="transmembrane region" description="Helical" evidence="1">
    <location>
        <begin position="386"/>
        <end position="407"/>
    </location>
</feature>
<dbReference type="KEGG" id="tah:SU86_002980"/>
<sequence>MWFILPINIAAEGLHTAIPLFVIHLGGGISEVSIMIAIHYGAAALGSIVWGKVLDRYHAKKAVLLSSFSVILLCCVWLYFVNDIEPIFAISPIAGFFLTARGQVTQMLVMETSKNNEWGRLFARTSILSTFGSLGAMLIGAVWSLYFDSRQYFMICALSTGIALAISSQITKSNFHIERHTIAHSVYGIQHIFSHFRMHHHFVFPKIPNIHDYKHIISILKGKVSHEIGFLFLANLLFYFGSNIYFTALTPFFKSLHLSDSTVFTLYLIQTCMMAAIFFVAPKLISRVGEEKSTMVAYIPRILGVLIAGFLISLFSGYALLAFAMLSMCLMVVGFSIFTTANSVLLFKTIPKGFEGTYLGVNSSMVGMGVFAGALTAGVITVHWNYMATFVASSVILVGSIVLFRFYSHHRLSEKAMS</sequence>
<dbReference type="PANTHER" id="PTHR23518">
    <property type="entry name" value="C-METHYLTRANSFERASE"/>
    <property type="match status" value="1"/>
</dbReference>
<dbReference type="InterPro" id="IPR020846">
    <property type="entry name" value="MFS_dom"/>
</dbReference>
<feature type="domain" description="Major facilitator superfamily (MFS) profile" evidence="2">
    <location>
        <begin position="1"/>
        <end position="411"/>
    </location>
</feature>
<dbReference type="InterPro" id="IPR036259">
    <property type="entry name" value="MFS_trans_sf"/>
</dbReference>
<dbReference type="OrthoDB" id="9393at2157"/>
<feature type="transmembrane region" description="Helical" evidence="1">
    <location>
        <begin position="297"/>
        <end position="315"/>
    </location>
</feature>
<keyword evidence="1" id="KW-1133">Transmembrane helix</keyword>
<name>A0A3G1B673_9ARCH</name>
<dbReference type="GO" id="GO:0022857">
    <property type="term" value="F:transmembrane transporter activity"/>
    <property type="evidence" value="ECO:0007669"/>
    <property type="project" value="InterPro"/>
</dbReference>
<keyword evidence="1" id="KW-0472">Membrane</keyword>
<dbReference type="Gene3D" id="1.20.1250.20">
    <property type="entry name" value="MFS general substrate transporter like domains"/>
    <property type="match status" value="1"/>
</dbReference>
<accession>A0A3G1B673</accession>
<evidence type="ECO:0000313" key="4">
    <source>
        <dbReference type="Proteomes" id="UP000266745"/>
    </source>
</evidence>
<dbReference type="InterPro" id="IPR011701">
    <property type="entry name" value="MFS"/>
</dbReference>
<keyword evidence="4" id="KW-1185">Reference proteome</keyword>
<dbReference type="STRING" id="1603555.SU86_002980"/>
<feature type="transmembrane region" description="Helical" evidence="1">
    <location>
        <begin position="321"/>
        <end position="347"/>
    </location>
</feature>
<keyword evidence="1" id="KW-0812">Transmembrane</keyword>
<protein>
    <submittedName>
        <fullName evidence="3">Permease</fullName>
    </submittedName>
</protein>
<evidence type="ECO:0000259" key="2">
    <source>
        <dbReference type="PROSITE" id="PS50850"/>
    </source>
</evidence>
<proteinExistence type="predicted"/>
<gene>
    <name evidence="3" type="ORF">SU86_002980</name>
</gene>
<dbReference type="PANTHER" id="PTHR23518:SF2">
    <property type="entry name" value="MAJOR FACILITATOR SUPERFAMILY TRANSPORTER"/>
    <property type="match status" value="1"/>
</dbReference>
<dbReference type="Proteomes" id="UP000266745">
    <property type="component" value="Chromosome"/>
</dbReference>
<evidence type="ECO:0000256" key="1">
    <source>
        <dbReference type="SAM" id="Phobius"/>
    </source>
</evidence>
<feature type="transmembrane region" description="Helical" evidence="1">
    <location>
        <begin position="62"/>
        <end position="81"/>
    </location>
</feature>